<dbReference type="Pfam" id="PF00397">
    <property type="entry name" value="WW"/>
    <property type="match status" value="1"/>
</dbReference>
<dbReference type="InterPro" id="IPR008145">
    <property type="entry name" value="GK/Ca_channel_bsu"/>
</dbReference>
<evidence type="ECO:0000259" key="28">
    <source>
        <dbReference type="PROSITE" id="PS50020"/>
    </source>
</evidence>
<proteinExistence type="inferred from homology"/>
<dbReference type="InterPro" id="IPR027417">
    <property type="entry name" value="P-loop_NTPase"/>
</dbReference>
<dbReference type="GO" id="GO:0007399">
    <property type="term" value="P:nervous system development"/>
    <property type="evidence" value="ECO:0007669"/>
    <property type="project" value="UniProtKB-KW"/>
</dbReference>
<dbReference type="GO" id="GO:0043113">
    <property type="term" value="P:receptor clustering"/>
    <property type="evidence" value="ECO:0007669"/>
    <property type="project" value="TreeGrafter"/>
</dbReference>
<protein>
    <recommendedName>
        <fullName evidence="22">Membrane-associated guanylate kinase, WW and PDZ domain-containing protein 1</fullName>
    </recommendedName>
    <alternativeName>
        <fullName evidence="26">Atrophin-1-interacting protein 1</fullName>
    </alternativeName>
    <alternativeName>
        <fullName evidence="23">BAI1-associated protein 1</fullName>
    </alternativeName>
    <alternativeName>
        <fullName evidence="25">Membrane-associated guanylate kinase inverted 1</fullName>
    </alternativeName>
    <alternativeName>
        <fullName evidence="24">Membrane-associated guanylate kinase inverted 2</fullName>
    </alternativeName>
    <alternativeName>
        <fullName evidence="21">Membrane-associated guanylate kinase, WW and PDZ domain-containing protein 2</fullName>
    </alternativeName>
</protein>
<evidence type="ECO:0000313" key="32">
    <source>
        <dbReference type="Proteomes" id="UP001059041"/>
    </source>
</evidence>
<dbReference type="SUPFAM" id="SSF52540">
    <property type="entry name" value="P-loop containing nucleoside triphosphate hydrolases"/>
    <property type="match status" value="1"/>
</dbReference>
<dbReference type="SMART" id="SM00072">
    <property type="entry name" value="GuKc"/>
    <property type="match status" value="1"/>
</dbReference>
<evidence type="ECO:0000259" key="29">
    <source>
        <dbReference type="PROSITE" id="PS50052"/>
    </source>
</evidence>
<dbReference type="InterPro" id="IPR020590">
    <property type="entry name" value="Guanylate_kinase_CS"/>
</dbReference>
<feature type="compositionally biased region" description="Basic and acidic residues" evidence="27">
    <location>
        <begin position="1001"/>
        <end position="1016"/>
    </location>
</feature>
<dbReference type="GO" id="GO:0030425">
    <property type="term" value="C:dendrite"/>
    <property type="evidence" value="ECO:0007669"/>
    <property type="project" value="TreeGrafter"/>
</dbReference>
<dbReference type="GO" id="GO:0005886">
    <property type="term" value="C:plasma membrane"/>
    <property type="evidence" value="ECO:0007669"/>
    <property type="project" value="UniProtKB-SubCell"/>
</dbReference>
<dbReference type="PANTHER" id="PTHR10316:SF27">
    <property type="entry name" value="MEMBRANE-ASSOCIATED GUANYLATE KINASE, WW AND PDZ DOMAIN-CONTAINING PROTEIN 2"/>
    <property type="match status" value="1"/>
</dbReference>
<keyword evidence="16" id="KW-0472">Membrane</keyword>
<dbReference type="InterPro" id="IPR001478">
    <property type="entry name" value="PDZ"/>
</dbReference>
<dbReference type="Gene3D" id="2.30.42.10">
    <property type="match status" value="5"/>
</dbReference>
<dbReference type="SMART" id="SM00456">
    <property type="entry name" value="WW"/>
    <property type="match status" value="2"/>
</dbReference>
<dbReference type="SUPFAM" id="SSF50156">
    <property type="entry name" value="PDZ domain-like"/>
    <property type="match status" value="5"/>
</dbReference>
<evidence type="ECO:0000256" key="7">
    <source>
        <dbReference type="ARBA" id="ARBA00022475"/>
    </source>
</evidence>
<keyword evidence="31" id="KW-0418">Kinase</keyword>
<evidence type="ECO:0000256" key="12">
    <source>
        <dbReference type="ARBA" id="ARBA00022737"/>
    </source>
</evidence>
<gene>
    <name evidence="31" type="ORF">IRJ41_000906</name>
</gene>
<keyword evidence="18" id="KW-0966">Cell projection</keyword>
<evidence type="ECO:0000256" key="8">
    <source>
        <dbReference type="ARBA" id="ARBA00022490"/>
    </source>
</evidence>
<feature type="domain" description="PDZ" evidence="30">
    <location>
        <begin position="657"/>
        <end position="747"/>
    </location>
</feature>
<dbReference type="InterPro" id="IPR036020">
    <property type="entry name" value="WW_dom_sf"/>
</dbReference>
<comment type="function">
    <text evidence="20">Plays a role in coupling actin fibers to cell junctions in endothelial cells, via its interaction with AMOTL2 and CDH5. May regulate acid-induced ASIC3 currents by modulating its expression at the cell surface.</text>
</comment>
<dbReference type="InterPro" id="IPR001202">
    <property type="entry name" value="WW_dom"/>
</dbReference>
<dbReference type="GO" id="GO:0045202">
    <property type="term" value="C:synapse"/>
    <property type="evidence" value="ECO:0007669"/>
    <property type="project" value="UniProtKB-SubCell"/>
</dbReference>
<keyword evidence="17" id="KW-0206">Cytoskeleton</keyword>
<dbReference type="Gene3D" id="3.30.63.10">
    <property type="entry name" value="Guanylate Kinase phosphate binding domain"/>
    <property type="match status" value="1"/>
</dbReference>
<feature type="domain" description="PDZ" evidence="30">
    <location>
        <begin position="339"/>
        <end position="408"/>
    </location>
</feature>
<evidence type="ECO:0000256" key="23">
    <source>
        <dbReference type="ARBA" id="ARBA00078448"/>
    </source>
</evidence>
<evidence type="ECO:0000256" key="6">
    <source>
        <dbReference type="ARBA" id="ARBA00007014"/>
    </source>
</evidence>
<evidence type="ECO:0000256" key="5">
    <source>
        <dbReference type="ARBA" id="ARBA00004603"/>
    </source>
</evidence>
<dbReference type="GO" id="GO:0046332">
    <property type="term" value="F:SMAD binding"/>
    <property type="evidence" value="ECO:0007669"/>
    <property type="project" value="TreeGrafter"/>
</dbReference>
<keyword evidence="7" id="KW-1003">Cell membrane</keyword>
<dbReference type="GO" id="GO:0005911">
    <property type="term" value="C:cell-cell junction"/>
    <property type="evidence" value="ECO:0007669"/>
    <property type="project" value="UniProtKB-ARBA"/>
</dbReference>
<evidence type="ECO:0000256" key="1">
    <source>
        <dbReference type="ARBA" id="ARBA00004114"/>
    </source>
</evidence>
<dbReference type="CDD" id="cd00201">
    <property type="entry name" value="WW"/>
    <property type="match status" value="2"/>
</dbReference>
<keyword evidence="15" id="KW-0770">Synapse</keyword>
<feature type="region of interest" description="Disordered" evidence="27">
    <location>
        <begin position="903"/>
        <end position="973"/>
    </location>
</feature>
<dbReference type="PROSITE" id="PS50020">
    <property type="entry name" value="WW_DOMAIN_2"/>
    <property type="match status" value="2"/>
</dbReference>
<dbReference type="GO" id="GO:0006897">
    <property type="term" value="P:endocytosis"/>
    <property type="evidence" value="ECO:0007669"/>
    <property type="project" value="UniProtKB-KW"/>
</dbReference>
<feature type="domain" description="PDZ" evidence="30">
    <location>
        <begin position="1079"/>
        <end position="1161"/>
    </location>
</feature>
<keyword evidence="13" id="KW-0967">Endosome</keyword>
<dbReference type="PROSITE" id="PS00856">
    <property type="entry name" value="GUANYLATE_KINASE_1"/>
    <property type="match status" value="1"/>
</dbReference>
<dbReference type="PROSITE" id="PS01159">
    <property type="entry name" value="WW_DOMAIN_1"/>
    <property type="match status" value="2"/>
</dbReference>
<evidence type="ECO:0000256" key="3">
    <source>
        <dbReference type="ARBA" id="ARBA00004437"/>
    </source>
</evidence>
<evidence type="ECO:0000256" key="11">
    <source>
        <dbReference type="ARBA" id="ARBA00022599"/>
    </source>
</evidence>
<dbReference type="CDD" id="cd06735">
    <property type="entry name" value="PDZ5_MAGI-1_3-like"/>
    <property type="match status" value="1"/>
</dbReference>
<dbReference type="FunFam" id="2.30.42.10:FF:000005">
    <property type="entry name" value="Membrane associated guanylate kinase, WW and PDZ domain containing 1"/>
    <property type="match status" value="1"/>
</dbReference>
<feature type="compositionally biased region" description="Basic and acidic residues" evidence="27">
    <location>
        <begin position="1339"/>
        <end position="1352"/>
    </location>
</feature>
<evidence type="ECO:0000256" key="26">
    <source>
        <dbReference type="ARBA" id="ARBA00080410"/>
    </source>
</evidence>
<dbReference type="Pfam" id="PF00595">
    <property type="entry name" value="PDZ"/>
    <property type="match status" value="3"/>
</dbReference>
<evidence type="ECO:0000256" key="2">
    <source>
        <dbReference type="ARBA" id="ARBA00004202"/>
    </source>
</evidence>
<feature type="compositionally biased region" description="Polar residues" evidence="27">
    <location>
        <begin position="762"/>
        <end position="813"/>
    </location>
</feature>
<evidence type="ECO:0000256" key="14">
    <source>
        <dbReference type="ARBA" id="ARBA00022902"/>
    </source>
</evidence>
<dbReference type="Pfam" id="PF17820">
    <property type="entry name" value="PDZ_6"/>
    <property type="match status" value="2"/>
</dbReference>
<evidence type="ECO:0000256" key="24">
    <source>
        <dbReference type="ARBA" id="ARBA00079516"/>
    </source>
</evidence>
<dbReference type="InterPro" id="IPR036034">
    <property type="entry name" value="PDZ_sf"/>
</dbReference>
<feature type="region of interest" description="Disordered" evidence="27">
    <location>
        <begin position="125"/>
        <end position="220"/>
    </location>
</feature>
<evidence type="ECO:0000259" key="30">
    <source>
        <dbReference type="PROSITE" id="PS50106"/>
    </source>
</evidence>
<evidence type="ECO:0000313" key="31">
    <source>
        <dbReference type="EMBL" id="KAI7791602.1"/>
    </source>
</evidence>
<evidence type="ECO:0000256" key="19">
    <source>
        <dbReference type="ARBA" id="ARBA00034102"/>
    </source>
</evidence>
<dbReference type="GO" id="GO:0005770">
    <property type="term" value="C:late endosome"/>
    <property type="evidence" value="ECO:0007669"/>
    <property type="project" value="UniProtKB-SubCell"/>
</dbReference>
<dbReference type="FunFam" id="2.30.42.10:FF:000150">
    <property type="entry name" value="Membrane associated guanylate kinase, WW and PDZ domain containing 2"/>
    <property type="match status" value="1"/>
</dbReference>
<dbReference type="GO" id="GO:0016301">
    <property type="term" value="F:kinase activity"/>
    <property type="evidence" value="ECO:0007669"/>
    <property type="project" value="UniProtKB-KW"/>
</dbReference>
<dbReference type="CDD" id="cd06731">
    <property type="entry name" value="PDZ1_MAGI-1_3-like"/>
    <property type="match status" value="1"/>
</dbReference>
<dbReference type="InterPro" id="IPR041489">
    <property type="entry name" value="PDZ_6"/>
</dbReference>
<comment type="subcellular location">
    <subcellularLocation>
        <location evidence="2">Cell membrane</location>
        <topology evidence="2">Peripheral membrane protein</topology>
    </subcellularLocation>
    <subcellularLocation>
        <location evidence="4">Cell projection</location>
        <location evidence="4">Cilium</location>
        <location evidence="4">Photoreceptor outer segment</location>
    </subcellularLocation>
    <subcellularLocation>
        <location evidence="1">Cytoplasm</location>
        <location evidence="1">Cytoskeleton</location>
        <location evidence="1">Microtubule organizing center</location>
        <location evidence="1">Centrosome</location>
        <location evidence="1">Centriole</location>
    </subcellularLocation>
    <subcellularLocation>
        <location evidence="5">Late endosome</location>
    </subcellularLocation>
    <subcellularLocation>
        <location evidence="3">Photoreceptor inner segment</location>
    </subcellularLocation>
    <subcellularLocation>
        <location evidence="19">Synapse</location>
        <location evidence="19">Synaptosome</location>
    </subcellularLocation>
</comment>
<evidence type="ECO:0000256" key="21">
    <source>
        <dbReference type="ARBA" id="ARBA00070827"/>
    </source>
</evidence>
<dbReference type="FunFam" id="2.30.42.10:FF:000015">
    <property type="entry name" value="Membrane associated guanylate kinase, WW and PDZ domain containing 1"/>
    <property type="match status" value="1"/>
</dbReference>
<evidence type="ECO:0000256" key="22">
    <source>
        <dbReference type="ARBA" id="ARBA00070829"/>
    </source>
</evidence>
<dbReference type="Gene3D" id="2.20.70.10">
    <property type="match status" value="2"/>
</dbReference>
<dbReference type="GO" id="GO:0005634">
    <property type="term" value="C:nucleus"/>
    <property type="evidence" value="ECO:0007669"/>
    <property type="project" value="UniProtKB-ARBA"/>
</dbReference>
<keyword evidence="14" id="KW-0524">Neurogenesis</keyword>
<feature type="compositionally biased region" description="Polar residues" evidence="27">
    <location>
        <begin position="929"/>
        <end position="973"/>
    </location>
</feature>
<dbReference type="CDD" id="cd06734">
    <property type="entry name" value="PDZ4_MAGI-1_3-like"/>
    <property type="match status" value="1"/>
</dbReference>
<evidence type="ECO:0000256" key="4">
    <source>
        <dbReference type="ARBA" id="ARBA00004504"/>
    </source>
</evidence>
<feature type="domain" description="PDZ" evidence="30">
    <location>
        <begin position="812"/>
        <end position="902"/>
    </location>
</feature>
<feature type="region of interest" description="Disordered" evidence="27">
    <location>
        <begin position="1001"/>
        <end position="1048"/>
    </location>
</feature>
<feature type="compositionally biased region" description="Polar residues" evidence="27">
    <location>
        <begin position="1353"/>
        <end position="1363"/>
    </location>
</feature>
<dbReference type="CDD" id="cd06732">
    <property type="entry name" value="PDZ2_MAGI-1_3-like"/>
    <property type="match status" value="1"/>
</dbReference>
<evidence type="ECO:0000256" key="10">
    <source>
        <dbReference type="ARBA" id="ARBA00022583"/>
    </source>
</evidence>
<dbReference type="PROSITE" id="PS50052">
    <property type="entry name" value="GUANYLATE_KINASE_2"/>
    <property type="match status" value="1"/>
</dbReference>
<dbReference type="SUPFAM" id="SSF51045">
    <property type="entry name" value="WW domain"/>
    <property type="match status" value="2"/>
</dbReference>
<feature type="domain" description="WW" evidence="28">
    <location>
        <begin position="215"/>
        <end position="248"/>
    </location>
</feature>
<dbReference type="GO" id="GO:0007165">
    <property type="term" value="P:signal transduction"/>
    <property type="evidence" value="ECO:0007669"/>
    <property type="project" value="TreeGrafter"/>
</dbReference>
<dbReference type="EMBL" id="JAFHDT010000024">
    <property type="protein sequence ID" value="KAI7791602.1"/>
    <property type="molecule type" value="Genomic_DNA"/>
</dbReference>
<dbReference type="FunFam" id="2.20.70.10:FF:000002">
    <property type="entry name" value="Membrane-associated guanylate kinase, WW and PDZ domain-containing protein 3 isoform 1"/>
    <property type="match status" value="1"/>
</dbReference>
<dbReference type="FunFam" id="2.30.42.10:FF:000006">
    <property type="entry name" value="Membrane associated guanylate kinase, WW and PDZ domain containing 1"/>
    <property type="match status" value="1"/>
</dbReference>
<keyword evidence="8" id="KW-0963">Cytoplasm</keyword>
<keyword evidence="31" id="KW-0808">Transferase</keyword>
<dbReference type="GO" id="GO:0001750">
    <property type="term" value="C:photoreceptor outer segment"/>
    <property type="evidence" value="ECO:0007669"/>
    <property type="project" value="UniProtKB-SubCell"/>
</dbReference>
<dbReference type="InterPro" id="IPR008144">
    <property type="entry name" value="Guanylate_kin-like_dom"/>
</dbReference>
<dbReference type="SMART" id="SM00228">
    <property type="entry name" value="PDZ"/>
    <property type="match status" value="5"/>
</dbReference>
<dbReference type="FunFam" id="2.30.42.10:FF:000113">
    <property type="entry name" value="Membrane associated guanylate kinase, WW and PDZ domain containing 2"/>
    <property type="match status" value="1"/>
</dbReference>
<feature type="compositionally biased region" description="Gly residues" evidence="27">
    <location>
        <begin position="1242"/>
        <end position="1251"/>
    </location>
</feature>
<evidence type="ECO:0000256" key="25">
    <source>
        <dbReference type="ARBA" id="ARBA00079517"/>
    </source>
</evidence>
<dbReference type="PANTHER" id="PTHR10316">
    <property type="entry name" value="MEMBRANE ASSOCIATED GUANYLATE KINASE-RELATED"/>
    <property type="match status" value="1"/>
</dbReference>
<feature type="domain" description="Guanylate kinase-like" evidence="29">
    <location>
        <begin position="4"/>
        <end position="100"/>
    </location>
</feature>
<dbReference type="GO" id="GO:0030159">
    <property type="term" value="F:signaling receptor complex adaptor activity"/>
    <property type="evidence" value="ECO:0007669"/>
    <property type="project" value="TreeGrafter"/>
</dbReference>
<feature type="region of interest" description="Disordered" evidence="27">
    <location>
        <begin position="751"/>
        <end position="813"/>
    </location>
</feature>
<keyword evidence="10" id="KW-0254">Endocytosis</keyword>
<evidence type="ECO:0000256" key="9">
    <source>
        <dbReference type="ARBA" id="ARBA00022553"/>
    </source>
</evidence>
<keyword evidence="12" id="KW-0677">Repeat</keyword>
<evidence type="ECO:0000256" key="27">
    <source>
        <dbReference type="SAM" id="MobiDB-lite"/>
    </source>
</evidence>
<feature type="compositionally biased region" description="Basic residues" evidence="27">
    <location>
        <begin position="1283"/>
        <end position="1294"/>
    </location>
</feature>
<evidence type="ECO:0000256" key="20">
    <source>
        <dbReference type="ARBA" id="ARBA00058771"/>
    </source>
</evidence>
<accession>A0A9W7T8L2</accession>
<comment type="similarity">
    <text evidence="6">Belongs to the MAGUK family.</text>
</comment>
<feature type="compositionally biased region" description="Polar residues" evidence="27">
    <location>
        <begin position="903"/>
        <end position="920"/>
    </location>
</feature>
<feature type="domain" description="PDZ" evidence="30">
    <location>
        <begin position="509"/>
        <end position="572"/>
    </location>
</feature>
<dbReference type="FunFam" id="3.30.63.10:FF:000003">
    <property type="entry name" value="Membrane-associated guanylate kinase, WW and PDZ domain-containing protein 3 isoform 1"/>
    <property type="match status" value="1"/>
</dbReference>
<keyword evidence="9" id="KW-0597">Phosphoprotein</keyword>
<evidence type="ECO:0000256" key="18">
    <source>
        <dbReference type="ARBA" id="ARBA00023273"/>
    </source>
</evidence>
<sequence>MLASDLMVVVNSFSFHYVITRLGRRRYCEIFQSVNTGNVSYCLKKFIIYRCMVKCTTRQPKEGEVPGVDYNFVTVERFVELEKSGALLESGTYEDNYYGTPKPPAEPSLLLLNVAEQLLPGATLRAEGKRRRNKSVSNMEKAGIEPPEEEEEERPVVNGNGVAITPESSEHEDKSTDASGEMPTTCPSETPPDAPKEESEPATSPPKPDENDELGPLPDNWEMAYTEKGEVYFIDHNTKTTSWLDPRLAKKAKPPEECKENELPYGWEKIDDPIYGTYYVDHINRRTQFENPVMEAKRRLQQQQQMQSQGLSSLPLPAVYREKNLFTRDPTQLKGSFLSTPLQKSNMGFGFTIIGGDEPDEFLQVKSVIPDGPAAQDGKMATGDVIVYINDVCVLGTTHADVVKLFQSVPIGQSVTLVLCRGYPLPYDPEDAASTMLPPIGLIERPLLVNGGNSYDSYMEYISRTARFMDPLHTPLGPPHPGDTHLDAGPLEDSVSMASSGAAGGELLTVTMVKGGEGFGFTIADSSGGQRVKQILEAQGCPGLFEGDLIVEINQQPALMLSHTQVVELLKECLVGAEATLVVQRGCTGKRAHVLEHWDSHSSPTTGLSVHALPHSLPYLHWPTGPEFDLVRPDPYDLYEKSRAMYENRPTEFQEVAVHLRRQKSGFGFRILGGEEPGQPVSPEAQEKILIGAIIEKSPADKDGRLRPGDELVSVDGIYVAGKPHRYVIDLMHGAARNGQVKLTVRRRLQPTGEPFPENGRSPGSTQHSSPRSDFNSRIISNNSTPCQNSVHSTTGSSPPDTVANQNSQPSDVTIQRKETEGFGFVIISSLNRPESTPASAVPHKIGRIIEGSPADHSGKLKVGDRILAVNNQSIVNMPHADIVKLIKDAGLSVTLRIIPQEETNSTPSAGSSEKQSPMAQPSPVCHPSTVNQTSAAPQPNSTPQTNSAPQASSTTLPSSEAQPSPVTQTSPANQPISVIQQNTPTQPSAVPVQIYSHDSGYRSEVKARQDVKPDIRQPYTDYRQPPVDYRHPPVADYRQPPTLDYRHPPLLDYRQLSTDPRTFPLPDYRMPQDFDFFTVELEKGLKGFGFSIRGGREYKMDLFVLRLAEDGPAIRNGRMRIGDQIIEINGESTRDMTHARAIELIKSGGRRVRLLLKRGTGQVPEYDNPTAWDARTTTSPSLSEVAPPLDSIPNPSASFHVNPPTDPPHTSSLEAAGPDCFQGPRGPESRALEQVGKRSALGGGVGGGDGTKQREGSRTNRRSSGGKGQHPDELAGEPYGPKPHKSSRAKSKEHRRERSNTPSRKRDSPKTDNNINGGNGCLDGNRNQQGSPMQLKALPKEPEKGQVESRPNHNSKNSNSGASVRKVAVSPGLWKIPGSDKLPSTLRSATSTISR</sequence>
<dbReference type="CDD" id="cd06733">
    <property type="entry name" value="PDZ3_MAGI-1_3-like"/>
    <property type="match status" value="1"/>
</dbReference>
<keyword evidence="11" id="KW-0771">Synaptosome</keyword>
<keyword evidence="32" id="KW-1185">Reference proteome</keyword>
<dbReference type="GO" id="GO:0070699">
    <property type="term" value="F:type II activin receptor binding"/>
    <property type="evidence" value="ECO:0007669"/>
    <property type="project" value="TreeGrafter"/>
</dbReference>
<feature type="compositionally biased region" description="Polar residues" evidence="27">
    <location>
        <begin position="1386"/>
        <end position="1396"/>
    </location>
</feature>
<dbReference type="GO" id="GO:0031697">
    <property type="term" value="F:beta-1 adrenergic receptor binding"/>
    <property type="evidence" value="ECO:0007669"/>
    <property type="project" value="TreeGrafter"/>
</dbReference>
<dbReference type="Pfam" id="PF16663">
    <property type="entry name" value="MAGI_u1"/>
    <property type="match status" value="1"/>
</dbReference>
<feature type="region of interest" description="Disordered" evidence="27">
    <location>
        <begin position="1167"/>
        <end position="1396"/>
    </location>
</feature>
<evidence type="ECO:0000256" key="17">
    <source>
        <dbReference type="ARBA" id="ARBA00023212"/>
    </source>
</evidence>
<feature type="compositionally biased region" description="Basic and acidic residues" evidence="27">
    <location>
        <begin position="1295"/>
        <end position="1311"/>
    </location>
</feature>
<evidence type="ECO:0000256" key="16">
    <source>
        <dbReference type="ARBA" id="ARBA00023136"/>
    </source>
</evidence>
<dbReference type="Proteomes" id="UP001059041">
    <property type="component" value="Linkage Group LG24"/>
</dbReference>
<dbReference type="PROSITE" id="PS50106">
    <property type="entry name" value="PDZ"/>
    <property type="match status" value="5"/>
</dbReference>
<dbReference type="GO" id="GO:0005814">
    <property type="term" value="C:centriole"/>
    <property type="evidence" value="ECO:0007669"/>
    <property type="project" value="UniProtKB-SubCell"/>
</dbReference>
<comment type="caution">
    <text evidence="31">The sequence shown here is derived from an EMBL/GenBank/DDBJ whole genome shotgun (WGS) entry which is preliminary data.</text>
</comment>
<dbReference type="GO" id="GO:0001917">
    <property type="term" value="C:photoreceptor inner segment"/>
    <property type="evidence" value="ECO:0007669"/>
    <property type="project" value="UniProtKB-SubCell"/>
</dbReference>
<dbReference type="FunFam" id="2.20.70.10:FF:000001">
    <property type="entry name" value="Membrane-associated guanylate kinase, WW and PDZ domain-containing protein 1"/>
    <property type="match status" value="1"/>
</dbReference>
<evidence type="ECO:0000256" key="15">
    <source>
        <dbReference type="ARBA" id="ARBA00023018"/>
    </source>
</evidence>
<dbReference type="Pfam" id="PF00625">
    <property type="entry name" value="Guanylate_kin"/>
    <property type="match status" value="1"/>
</dbReference>
<organism evidence="31 32">
    <name type="scientific">Triplophysa rosa</name>
    <name type="common">Cave loach</name>
    <dbReference type="NCBI Taxonomy" id="992332"/>
    <lineage>
        <taxon>Eukaryota</taxon>
        <taxon>Metazoa</taxon>
        <taxon>Chordata</taxon>
        <taxon>Craniata</taxon>
        <taxon>Vertebrata</taxon>
        <taxon>Euteleostomi</taxon>
        <taxon>Actinopterygii</taxon>
        <taxon>Neopterygii</taxon>
        <taxon>Teleostei</taxon>
        <taxon>Ostariophysi</taxon>
        <taxon>Cypriniformes</taxon>
        <taxon>Nemacheilidae</taxon>
        <taxon>Triplophysa</taxon>
    </lineage>
</organism>
<reference evidence="31" key="1">
    <citation type="submission" date="2021-02" db="EMBL/GenBank/DDBJ databases">
        <title>Comparative genomics reveals that relaxation of natural selection precedes convergent phenotypic evolution of cavefish.</title>
        <authorList>
            <person name="Peng Z."/>
        </authorList>
    </citation>
    <scope>NUCLEOTIDE SEQUENCE</scope>
    <source>
        <tissue evidence="31">Muscle</tissue>
    </source>
</reference>
<feature type="domain" description="WW" evidence="28">
    <location>
        <begin position="261"/>
        <end position="294"/>
    </location>
</feature>
<evidence type="ECO:0000256" key="13">
    <source>
        <dbReference type="ARBA" id="ARBA00022753"/>
    </source>
</evidence>
<name>A0A9W7T8L2_TRIRA</name>